<evidence type="ECO:0000313" key="2">
    <source>
        <dbReference type="Proteomes" id="UP000006426"/>
    </source>
</evidence>
<evidence type="ECO:0000313" key="1">
    <source>
        <dbReference type="EMBL" id="AXH59738.1"/>
    </source>
</evidence>
<keyword evidence="1" id="KW-0614">Plasmid</keyword>
<accession>A0AAD0V9A1</accession>
<proteinExistence type="predicted"/>
<protein>
    <submittedName>
        <fullName evidence="1">Uncharacterized protein</fullName>
    </submittedName>
</protein>
<sequence length="125" mass="14232">MIIKLICRLIGRPCMEISLNPAASSHLWDVSERWYEGGRDFASVGLAGAKLHLSARKDGYVLMYMGYQATGFKTAAEARKAVPRFACAVLDLLKQRVMDFPPQELRNAQMDRFDEKPEKRLNYYG</sequence>
<geneLocation type="plasmid" evidence="2">
    <name>pmppla107</name>
</geneLocation>
<dbReference type="Proteomes" id="UP000006426">
    <property type="component" value="Plasmid pmppla107"/>
</dbReference>
<name>A0AAD0V9A1_PSEAV</name>
<reference evidence="1 2" key="1">
    <citation type="journal article" date="2011" name="PLoS Pathog.">
        <title>Dynamic evolution of pathogenicity revealed by sequencing and comparative genomics of 19 Pseudomonas syringae isolates.</title>
        <authorList>
            <person name="Baltrus D.A."/>
            <person name="Nishimura M.T."/>
            <person name="Romanchuk A."/>
            <person name="Chang J.H."/>
            <person name="Mukhtar M.S."/>
            <person name="Cherkis K."/>
            <person name="Roach J."/>
            <person name="Grant S.R."/>
            <person name="Jones C.D."/>
            <person name="Dangl J.L."/>
        </authorList>
    </citation>
    <scope>NUCLEOTIDE SEQUENCE [LARGE SCALE GENOMIC DNA]</scope>
    <source>
        <strain evidence="1 2">M301315</strain>
    </source>
</reference>
<gene>
    <name evidence="1" type="ORF">PLA107_031440</name>
</gene>
<dbReference type="EMBL" id="CP031226">
    <property type="protein sequence ID" value="AXH59738.1"/>
    <property type="molecule type" value="Genomic_DNA"/>
</dbReference>
<dbReference type="AlphaFoldDB" id="A0AAD0V9A1"/>
<organism evidence="1 2">
    <name type="scientific">Pseudomonas amygdali pv. lachrymans str. M301315</name>
    <dbReference type="NCBI Taxonomy" id="629260"/>
    <lineage>
        <taxon>Bacteria</taxon>
        <taxon>Pseudomonadati</taxon>
        <taxon>Pseudomonadota</taxon>
        <taxon>Gammaproteobacteria</taxon>
        <taxon>Pseudomonadales</taxon>
        <taxon>Pseudomonadaceae</taxon>
        <taxon>Pseudomonas</taxon>
        <taxon>Pseudomonas amygdali</taxon>
    </lineage>
</organism>